<evidence type="ECO:0000313" key="2">
    <source>
        <dbReference type="Proteomes" id="UP000557717"/>
    </source>
</evidence>
<dbReference type="EMBL" id="JACHFD010000024">
    <property type="protein sequence ID" value="MBB5353317.1"/>
    <property type="molecule type" value="Genomic_DNA"/>
</dbReference>
<comment type="caution">
    <text evidence="1">The sequence shown here is derived from an EMBL/GenBank/DDBJ whole genome shotgun (WGS) entry which is preliminary data.</text>
</comment>
<evidence type="ECO:0000313" key="1">
    <source>
        <dbReference type="EMBL" id="MBB5353317.1"/>
    </source>
</evidence>
<sequence length="73" mass="8051">MRFETQETWINLNVDDGSTRLVELEDGGQLIVKAALVGPLGRPAKTEEIEQGLPPHEANHSSSIFEWSSLASF</sequence>
<organism evidence="1 2">
    <name type="scientific">Haloferula luteola</name>
    <dbReference type="NCBI Taxonomy" id="595692"/>
    <lineage>
        <taxon>Bacteria</taxon>
        <taxon>Pseudomonadati</taxon>
        <taxon>Verrucomicrobiota</taxon>
        <taxon>Verrucomicrobiia</taxon>
        <taxon>Verrucomicrobiales</taxon>
        <taxon>Verrucomicrobiaceae</taxon>
        <taxon>Haloferula</taxon>
    </lineage>
</organism>
<name>A0A840V4X1_9BACT</name>
<accession>A0A840V4X1</accession>
<gene>
    <name evidence="1" type="ORF">HNR46_003573</name>
</gene>
<dbReference type="AlphaFoldDB" id="A0A840V4X1"/>
<dbReference type="Proteomes" id="UP000557717">
    <property type="component" value="Unassembled WGS sequence"/>
</dbReference>
<protein>
    <submittedName>
        <fullName evidence="1">Uncharacterized protein</fullName>
    </submittedName>
</protein>
<proteinExistence type="predicted"/>
<reference evidence="1 2" key="1">
    <citation type="submission" date="2020-08" db="EMBL/GenBank/DDBJ databases">
        <title>Genomic Encyclopedia of Type Strains, Phase IV (KMG-IV): sequencing the most valuable type-strain genomes for metagenomic binning, comparative biology and taxonomic classification.</title>
        <authorList>
            <person name="Goeker M."/>
        </authorList>
    </citation>
    <scope>NUCLEOTIDE SEQUENCE [LARGE SCALE GENOMIC DNA]</scope>
    <source>
        <strain evidence="1 2">YC6886</strain>
    </source>
</reference>
<keyword evidence="2" id="KW-1185">Reference proteome</keyword>